<dbReference type="Pfam" id="PF10294">
    <property type="entry name" value="Methyltransf_16"/>
    <property type="match status" value="1"/>
</dbReference>
<dbReference type="Proteomes" id="UP000214365">
    <property type="component" value="Unassembled WGS sequence"/>
</dbReference>
<gene>
    <name evidence="1" type="ORF">UA08_00977</name>
</gene>
<comment type="caution">
    <text evidence="1">The sequence shown here is derived from an EMBL/GenBank/DDBJ whole genome shotgun (WGS) entry which is preliminary data.</text>
</comment>
<evidence type="ECO:0008006" key="3">
    <source>
        <dbReference type="Google" id="ProtNLM"/>
    </source>
</evidence>
<name>A0A225AXK7_TALAT</name>
<dbReference type="RefSeq" id="XP_020124474.1">
    <property type="nucleotide sequence ID" value="XM_020260842.1"/>
</dbReference>
<dbReference type="GeneID" id="31000732"/>
<dbReference type="Gene3D" id="3.40.50.150">
    <property type="entry name" value="Vaccinia Virus protein VP39"/>
    <property type="match status" value="1"/>
</dbReference>
<dbReference type="AlphaFoldDB" id="A0A225AXK7"/>
<dbReference type="GO" id="GO:0005829">
    <property type="term" value="C:cytosol"/>
    <property type="evidence" value="ECO:0007669"/>
    <property type="project" value="TreeGrafter"/>
</dbReference>
<dbReference type="OrthoDB" id="433955at2759"/>
<evidence type="ECO:0000313" key="1">
    <source>
        <dbReference type="EMBL" id="OKL64353.1"/>
    </source>
</evidence>
<protein>
    <recommendedName>
        <fullName evidence="3">Glucose-inducible SAM-dependent methyltransferase Rrg1</fullName>
    </recommendedName>
</protein>
<accession>A0A225AXK7</accession>
<keyword evidence="2" id="KW-1185">Reference proteome</keyword>
<dbReference type="PANTHER" id="PTHR14614:SF156">
    <property type="entry name" value="PROTEIN-LYSINE N-METHYLTRANSFERASE EFM2"/>
    <property type="match status" value="1"/>
</dbReference>
<dbReference type="InterPro" id="IPR019410">
    <property type="entry name" value="Methyltransf_16"/>
</dbReference>
<evidence type="ECO:0000313" key="2">
    <source>
        <dbReference type="Proteomes" id="UP000214365"/>
    </source>
</evidence>
<dbReference type="InterPro" id="IPR029063">
    <property type="entry name" value="SAM-dependent_MTases_sf"/>
</dbReference>
<reference evidence="1 2" key="1">
    <citation type="submission" date="2015-06" db="EMBL/GenBank/DDBJ databases">
        <title>Talaromyces atroroseus IBT 11181 draft genome.</title>
        <authorList>
            <person name="Rasmussen K.B."/>
            <person name="Rasmussen S."/>
            <person name="Petersen B."/>
            <person name="Sicheritz-Ponten T."/>
            <person name="Mortensen U.H."/>
            <person name="Thrane U."/>
        </authorList>
    </citation>
    <scope>NUCLEOTIDE SEQUENCE [LARGE SCALE GENOMIC DNA]</scope>
    <source>
        <strain evidence="1 2">IBT 11181</strain>
    </source>
</reference>
<dbReference type="STRING" id="1441469.A0A225AXK7"/>
<organism evidence="1 2">
    <name type="scientific">Talaromyces atroroseus</name>
    <dbReference type="NCBI Taxonomy" id="1441469"/>
    <lineage>
        <taxon>Eukaryota</taxon>
        <taxon>Fungi</taxon>
        <taxon>Dikarya</taxon>
        <taxon>Ascomycota</taxon>
        <taxon>Pezizomycotina</taxon>
        <taxon>Eurotiomycetes</taxon>
        <taxon>Eurotiomycetidae</taxon>
        <taxon>Eurotiales</taxon>
        <taxon>Trichocomaceae</taxon>
        <taxon>Talaromyces</taxon>
        <taxon>Talaromyces sect. Trachyspermi</taxon>
    </lineage>
</organism>
<dbReference type="EMBL" id="LFMY01000001">
    <property type="protein sequence ID" value="OKL64353.1"/>
    <property type="molecule type" value="Genomic_DNA"/>
</dbReference>
<proteinExistence type="predicted"/>
<sequence>MITADDDEPLHGILYTKPPSSEILKALDYLAIQPKSFGHGSRDASKPKVLPSGVTEYLTSIISSSLAWLESDCLREEIWDIASARLSERAGRTAMPSLSRLFHIPTSSGEEFSLTLHEPSLTSDNLGMKTWLSSYLLSRRLHFIFESVPELVNSDLTSSSSGTRLRALELGSGTGLVGLSFATLQGPSASIHLTDLPAIVPNLASNAALNSELLCEVNAEVTTGVLDWSTPPASAPSSEERYDIILAADPLYSPEHPRWLVQTIEPWLSRSLHARAVVELPLRDAYLPQVEEFRKRMEEIGLAIVEQGNETGYDDWEDADGESVEVHCWWSVWGWSEKL</sequence>
<dbReference type="PANTHER" id="PTHR14614">
    <property type="entry name" value="HEPATOCELLULAR CARCINOMA-ASSOCIATED ANTIGEN"/>
    <property type="match status" value="1"/>
</dbReference>
<dbReference type="CDD" id="cd02440">
    <property type="entry name" value="AdoMet_MTases"/>
    <property type="match status" value="1"/>
</dbReference>
<dbReference type="GO" id="GO:0008757">
    <property type="term" value="F:S-adenosylmethionine-dependent methyltransferase activity"/>
    <property type="evidence" value="ECO:0007669"/>
    <property type="project" value="UniProtKB-ARBA"/>
</dbReference>
<dbReference type="SUPFAM" id="SSF53335">
    <property type="entry name" value="S-adenosyl-L-methionine-dependent methyltransferases"/>
    <property type="match status" value="1"/>
</dbReference>